<dbReference type="OrthoDB" id="9799036at2"/>
<proteinExistence type="predicted"/>
<gene>
    <name evidence="1" type="ORF">F7732_08715</name>
</gene>
<sequence length="157" mass="18361">MRNKTYIKDISQWEREFSYFYETKVRFNETDMFGHLNNTVPFVYFESARIEFFKSLGFMQNWLKPEVECIPVVADLQCDFVQQVFFDEQLKIYVKAAAIGGSSVDIHYMGKNNNEEIVLTGRGTMVQISKETGKGVPWTEEMREMLAGMKHDLVNEN</sequence>
<name>A0A7V7RNR6_9BACI</name>
<dbReference type="Proteomes" id="UP000441354">
    <property type="component" value="Unassembled WGS sequence"/>
</dbReference>
<evidence type="ECO:0000313" key="2">
    <source>
        <dbReference type="Proteomes" id="UP000441354"/>
    </source>
</evidence>
<dbReference type="AlphaFoldDB" id="A0A7V7RNR6"/>
<reference evidence="1 2" key="1">
    <citation type="journal article" date="2014" name="Arch. Microbiol.">
        <title>Bacillus mesophilum sp. nov., strain IITR-54T, a novel 4-chlorobiphenyl dechlorinating bacterium.</title>
        <authorList>
            <person name="Manickam N."/>
            <person name="Singh N.K."/>
            <person name="Bajaj A."/>
            <person name="Kumar R.M."/>
            <person name="Kaur G."/>
            <person name="Kaur N."/>
            <person name="Bala M."/>
            <person name="Kumar A."/>
            <person name="Mayilraj S."/>
        </authorList>
    </citation>
    <scope>NUCLEOTIDE SEQUENCE [LARGE SCALE GENOMIC DNA]</scope>
    <source>
        <strain evidence="1 2">IITR-54</strain>
    </source>
</reference>
<keyword evidence="2" id="KW-1185">Reference proteome</keyword>
<dbReference type="SUPFAM" id="SSF54637">
    <property type="entry name" value="Thioesterase/thiol ester dehydrase-isomerase"/>
    <property type="match status" value="1"/>
</dbReference>
<dbReference type="PANTHER" id="PTHR31793">
    <property type="entry name" value="4-HYDROXYBENZOYL-COA THIOESTERASE FAMILY MEMBER"/>
    <property type="match status" value="1"/>
</dbReference>
<organism evidence="1 2">
    <name type="scientific">Bacillus mesophilum</name>
    <dbReference type="NCBI Taxonomy" id="1071718"/>
    <lineage>
        <taxon>Bacteria</taxon>
        <taxon>Bacillati</taxon>
        <taxon>Bacillota</taxon>
        <taxon>Bacilli</taxon>
        <taxon>Bacillales</taxon>
        <taxon>Bacillaceae</taxon>
        <taxon>Bacillus</taxon>
    </lineage>
</organism>
<dbReference type="EMBL" id="WBOT01000002">
    <property type="protein sequence ID" value="KAB2334144.1"/>
    <property type="molecule type" value="Genomic_DNA"/>
</dbReference>
<protein>
    <submittedName>
        <fullName evidence="1">Acyl-CoA thioesterase</fullName>
    </submittedName>
</protein>
<dbReference type="RefSeq" id="WP_151573476.1">
    <property type="nucleotide sequence ID" value="NZ_WBOT01000002.1"/>
</dbReference>
<dbReference type="Gene3D" id="3.10.129.10">
    <property type="entry name" value="Hotdog Thioesterase"/>
    <property type="match status" value="1"/>
</dbReference>
<dbReference type="InterPro" id="IPR029069">
    <property type="entry name" value="HotDog_dom_sf"/>
</dbReference>
<accession>A0A7V7RNR6</accession>
<dbReference type="PANTHER" id="PTHR31793:SF24">
    <property type="entry name" value="LONG-CHAIN ACYL-COA THIOESTERASE FADM"/>
    <property type="match status" value="1"/>
</dbReference>
<dbReference type="InterPro" id="IPR050563">
    <property type="entry name" value="4-hydroxybenzoyl-CoA_TE"/>
</dbReference>
<dbReference type="Pfam" id="PF13279">
    <property type="entry name" value="4HBT_2"/>
    <property type="match status" value="1"/>
</dbReference>
<dbReference type="GO" id="GO:0047617">
    <property type="term" value="F:fatty acyl-CoA hydrolase activity"/>
    <property type="evidence" value="ECO:0007669"/>
    <property type="project" value="TreeGrafter"/>
</dbReference>
<dbReference type="CDD" id="cd00586">
    <property type="entry name" value="4HBT"/>
    <property type="match status" value="1"/>
</dbReference>
<evidence type="ECO:0000313" key="1">
    <source>
        <dbReference type="EMBL" id="KAB2334144.1"/>
    </source>
</evidence>
<comment type="caution">
    <text evidence="1">The sequence shown here is derived from an EMBL/GenBank/DDBJ whole genome shotgun (WGS) entry which is preliminary data.</text>
</comment>